<keyword evidence="9" id="KW-1185">Reference proteome</keyword>
<protein>
    <submittedName>
        <fullName evidence="4">DUF3244 domain-containing protein</fullName>
    </submittedName>
</protein>
<sequence>MKLKSVLCLVGFFFLFTVNAHSSMIGDLEIVGEITLSGNDIPFETNSDDGNRHRSITPDIPIIATLCGNNLVEINFFAAVGEVEITITQDGVPVYTSSENITTSILKNIQLSSDVTGAFLIEIKGDNGAYAYGWFNL</sequence>
<reference evidence="5 9" key="2">
    <citation type="journal article" date="2019" name="Science, e1252229">
        <title>Invertible promoters mediate bacterial phase variation, antibiotic resistance, and host adaptation in the gut.</title>
        <authorList>
            <person name="Jiang X."/>
            <person name="Hall A.B."/>
            <person name="Arthur T.D."/>
            <person name="Plichta D.R."/>
            <person name="Covington C.T."/>
            <person name="Poyet M."/>
            <person name="Crothers J."/>
            <person name="Moses P.L."/>
            <person name="Tolonen A.C."/>
            <person name="Vlamakis H."/>
            <person name="Alm E.J."/>
            <person name="Xavier R.J."/>
        </authorList>
    </citation>
    <scope>NUCLEOTIDE SEQUENCE [LARGE SCALE GENOMIC DNA]</scope>
    <source>
        <strain evidence="5">Bf_0095</strain>
        <strain evidence="9">bf_0095</strain>
    </source>
</reference>
<evidence type="ECO:0000313" key="7">
    <source>
        <dbReference type="Proteomes" id="UP000285013"/>
    </source>
</evidence>
<evidence type="ECO:0000313" key="8">
    <source>
        <dbReference type="Proteomes" id="UP000286003"/>
    </source>
</evidence>
<evidence type="ECO:0000256" key="1">
    <source>
        <dbReference type="SAM" id="SignalP"/>
    </source>
</evidence>
<gene>
    <name evidence="2" type="ORF">DWX27_08550</name>
    <name evidence="4" type="ORF">DWZ32_10235</name>
    <name evidence="3" type="ORF">DWZ95_11360</name>
    <name evidence="5" type="ORF">EAJ06_14715</name>
</gene>
<evidence type="ECO:0000313" key="2">
    <source>
        <dbReference type="EMBL" id="RGT53527.1"/>
    </source>
</evidence>
<dbReference type="EMBL" id="QRPE01000012">
    <property type="protein sequence ID" value="RHL92597.1"/>
    <property type="molecule type" value="Genomic_DNA"/>
</dbReference>
<comment type="caution">
    <text evidence="4">The sequence shown here is derived from an EMBL/GenBank/DDBJ whole genome shotgun (WGS) entry which is preliminary data.</text>
</comment>
<dbReference type="RefSeq" id="WP_007666854.1">
    <property type="nucleotide sequence ID" value="NZ_BAABZC010000005.1"/>
</dbReference>
<evidence type="ECO:0000313" key="5">
    <source>
        <dbReference type="EMBL" id="RYT79350.1"/>
    </source>
</evidence>
<dbReference type="Proteomes" id="UP000291191">
    <property type="component" value="Unassembled WGS sequence"/>
</dbReference>
<dbReference type="GeneID" id="26161631"/>
<name>A0A3E4IJQ6_9BACE</name>
<dbReference type="Gene3D" id="2.60.40.3080">
    <property type="match status" value="1"/>
</dbReference>
<feature type="chain" id="PRO_5044592843" evidence="1">
    <location>
        <begin position="21"/>
        <end position="137"/>
    </location>
</feature>
<feature type="signal peptide" evidence="1">
    <location>
        <begin position="1"/>
        <end position="20"/>
    </location>
</feature>
<dbReference type="Pfam" id="PF11589">
    <property type="entry name" value="DUF3244"/>
    <property type="match status" value="1"/>
</dbReference>
<dbReference type="InterPro" id="IPR021638">
    <property type="entry name" value="DUF3244"/>
</dbReference>
<dbReference type="AlphaFoldDB" id="A0A3E4IJQ6"/>
<reference evidence="6 7" key="1">
    <citation type="submission" date="2018-08" db="EMBL/GenBank/DDBJ databases">
        <title>A genome reference for cultivated species of the human gut microbiota.</title>
        <authorList>
            <person name="Zou Y."/>
            <person name="Xue W."/>
            <person name="Luo G."/>
        </authorList>
    </citation>
    <scope>NUCLEOTIDE SEQUENCE [LARGE SCALE GENOMIC DNA]</scope>
    <source>
        <strain evidence="2 6">AF19-10AC</strain>
        <strain evidence="4 8">AF31-23</strain>
        <strain evidence="3 7">AF36-16BH</strain>
    </source>
</reference>
<dbReference type="EMBL" id="QRWT01000006">
    <property type="protein sequence ID" value="RGT53527.1"/>
    <property type="molecule type" value="Genomic_DNA"/>
</dbReference>
<dbReference type="Proteomes" id="UP000285013">
    <property type="component" value="Unassembled WGS sequence"/>
</dbReference>
<dbReference type="OrthoDB" id="1095051at2"/>
<organism evidence="4 8">
    <name type="scientific">Bacteroides intestinalis</name>
    <dbReference type="NCBI Taxonomy" id="329854"/>
    <lineage>
        <taxon>Bacteria</taxon>
        <taxon>Pseudomonadati</taxon>
        <taxon>Bacteroidota</taxon>
        <taxon>Bacteroidia</taxon>
        <taxon>Bacteroidales</taxon>
        <taxon>Bacteroidaceae</taxon>
        <taxon>Bacteroides</taxon>
    </lineage>
</organism>
<dbReference type="EMBL" id="RCXO01000018">
    <property type="protein sequence ID" value="RYT79350.1"/>
    <property type="molecule type" value="Genomic_DNA"/>
</dbReference>
<proteinExistence type="predicted"/>
<evidence type="ECO:0000313" key="9">
    <source>
        <dbReference type="Proteomes" id="UP000291191"/>
    </source>
</evidence>
<dbReference type="Proteomes" id="UP000286003">
    <property type="component" value="Unassembled WGS sequence"/>
</dbReference>
<evidence type="ECO:0000313" key="4">
    <source>
        <dbReference type="EMBL" id="RHN07017.1"/>
    </source>
</evidence>
<evidence type="ECO:0000313" key="6">
    <source>
        <dbReference type="Proteomes" id="UP000284772"/>
    </source>
</evidence>
<keyword evidence="1" id="KW-0732">Signal</keyword>
<evidence type="ECO:0000313" key="3">
    <source>
        <dbReference type="EMBL" id="RHL92597.1"/>
    </source>
</evidence>
<dbReference type="Proteomes" id="UP000284772">
    <property type="component" value="Unassembled WGS sequence"/>
</dbReference>
<dbReference type="EMBL" id="QRQM01000010">
    <property type="protein sequence ID" value="RHN07017.1"/>
    <property type="molecule type" value="Genomic_DNA"/>
</dbReference>
<accession>A0A3E4IJQ6</accession>